<evidence type="ECO:0000256" key="2">
    <source>
        <dbReference type="ARBA" id="ARBA00022679"/>
    </source>
</evidence>
<sequence>MRALRSEASHAVRSATVQFAGEAWQIDPKYELVKKVGSGAYGCVASARDTSAEARERFGAPYDVAIKKVANVFEDAVDAKRILREVRLMRNWNHPCVLGLYDIVEPSHSADFEDLYIVTPLSTTDLSRVIYSKTALSSDQQLYLFYQTLCGVHYINSAGVIHRDLKPANLLVDVKTCGLKVCDFGLSRCLSHEGAALTDGYIEAPAVDGGANNFTEYVVTRWYRAPEVMLGFHHYGAAIDVWASACIFVEMLIKEPLFPGNDYLHQLKIILKQLGKPTDPGDSWFVTNKSARQFLDGLPAYAAQPLDRKVPGAPPGALDLVLGMLRFDPRKRTPVSDCIDHACLADYREHELEARAGFHVEMDDVEAVALTKSAIQRLLYDDVRAFHRDLPADRGRVFSDAEELAEHVTIDHAATPMDQSPR</sequence>
<dbReference type="InterPro" id="IPR011009">
    <property type="entry name" value="Kinase-like_dom_sf"/>
</dbReference>
<accession>F0Y5Z4</accession>
<reference evidence="9 10" key="1">
    <citation type="journal article" date="2011" name="Proc. Natl. Acad. Sci. U.S.A.">
        <title>Niche of harmful alga Aureococcus anophagefferens revealed through ecogenomics.</title>
        <authorList>
            <person name="Gobler C.J."/>
            <person name="Berry D.L."/>
            <person name="Dyhrman S.T."/>
            <person name="Wilhelm S.W."/>
            <person name="Salamov A."/>
            <person name="Lobanov A.V."/>
            <person name="Zhang Y."/>
            <person name="Collier J.L."/>
            <person name="Wurch L.L."/>
            <person name="Kustka A.B."/>
            <person name="Dill B.D."/>
            <person name="Shah M."/>
            <person name="VerBerkmoes N.C."/>
            <person name="Kuo A."/>
            <person name="Terry A."/>
            <person name="Pangilinan J."/>
            <person name="Lindquist E.A."/>
            <person name="Lucas S."/>
            <person name="Paulsen I.T."/>
            <person name="Hattenrath-Lehmann T.K."/>
            <person name="Talmage S.C."/>
            <person name="Walker E.A."/>
            <person name="Koch F."/>
            <person name="Burson A.M."/>
            <person name="Marcoval M.A."/>
            <person name="Tang Y.Z."/>
            <person name="Lecleir G.R."/>
            <person name="Coyne K.J."/>
            <person name="Berg G.M."/>
            <person name="Bertrand E.M."/>
            <person name="Saito M.A."/>
            <person name="Gladyshev V.N."/>
            <person name="Grigoriev I.V."/>
        </authorList>
    </citation>
    <scope>NUCLEOTIDE SEQUENCE [LARGE SCALE GENOMIC DNA]</scope>
    <source>
        <strain evidence="10">CCMP 1984</strain>
    </source>
</reference>
<dbReference type="Gene3D" id="3.30.200.20">
    <property type="entry name" value="Phosphorylase Kinase, domain 1"/>
    <property type="match status" value="1"/>
</dbReference>
<evidence type="ECO:0000259" key="8">
    <source>
        <dbReference type="PROSITE" id="PS50011"/>
    </source>
</evidence>
<dbReference type="Proteomes" id="UP000002729">
    <property type="component" value="Unassembled WGS sequence"/>
</dbReference>
<dbReference type="Gene3D" id="1.10.510.10">
    <property type="entry name" value="Transferase(Phosphotransferase) domain 1"/>
    <property type="match status" value="1"/>
</dbReference>
<evidence type="ECO:0000256" key="7">
    <source>
        <dbReference type="RuleBase" id="RU000304"/>
    </source>
</evidence>
<evidence type="ECO:0000256" key="6">
    <source>
        <dbReference type="PROSITE-ProRule" id="PRU10141"/>
    </source>
</evidence>
<dbReference type="InterPro" id="IPR000719">
    <property type="entry name" value="Prot_kinase_dom"/>
</dbReference>
<organism evidence="10">
    <name type="scientific">Aureococcus anophagefferens</name>
    <name type="common">Harmful bloom alga</name>
    <dbReference type="NCBI Taxonomy" id="44056"/>
    <lineage>
        <taxon>Eukaryota</taxon>
        <taxon>Sar</taxon>
        <taxon>Stramenopiles</taxon>
        <taxon>Ochrophyta</taxon>
        <taxon>Pelagophyceae</taxon>
        <taxon>Pelagomonadales</taxon>
        <taxon>Pelagomonadaceae</taxon>
        <taxon>Aureococcus</taxon>
    </lineage>
</organism>
<dbReference type="PROSITE" id="PS50011">
    <property type="entry name" value="PROTEIN_KINASE_DOM"/>
    <property type="match status" value="1"/>
</dbReference>
<keyword evidence="1 7" id="KW-0723">Serine/threonine-protein kinase</keyword>
<feature type="domain" description="Protein kinase" evidence="8">
    <location>
        <begin position="30"/>
        <end position="344"/>
    </location>
</feature>
<dbReference type="OrthoDB" id="192887at2759"/>
<dbReference type="FunFam" id="1.10.510.10:FF:000624">
    <property type="entry name" value="Mitogen-activated protein kinase"/>
    <property type="match status" value="1"/>
</dbReference>
<comment type="similarity">
    <text evidence="7">Belongs to the protein kinase superfamily.</text>
</comment>
<dbReference type="InterPro" id="IPR008271">
    <property type="entry name" value="Ser/Thr_kinase_AS"/>
</dbReference>
<keyword evidence="2" id="KW-0808">Transferase</keyword>
<dbReference type="PANTHER" id="PTHR24055">
    <property type="entry name" value="MITOGEN-ACTIVATED PROTEIN KINASE"/>
    <property type="match status" value="1"/>
</dbReference>
<dbReference type="FunFam" id="3.30.200.20:FF:000046">
    <property type="entry name" value="Mitogen-activated protein kinase"/>
    <property type="match status" value="1"/>
</dbReference>
<evidence type="ECO:0000256" key="3">
    <source>
        <dbReference type="ARBA" id="ARBA00022741"/>
    </source>
</evidence>
<dbReference type="InParanoid" id="F0Y5Z4"/>
<dbReference type="AlphaFoldDB" id="F0Y5Z4"/>
<evidence type="ECO:0000313" key="9">
    <source>
        <dbReference type="EMBL" id="EGB09709.1"/>
    </source>
</evidence>
<dbReference type="PROSITE" id="PS00108">
    <property type="entry name" value="PROTEIN_KINASE_ST"/>
    <property type="match status" value="1"/>
</dbReference>
<dbReference type="FunCoup" id="F0Y5Z4">
    <property type="interactions" value="41"/>
</dbReference>
<dbReference type="PROSITE" id="PS00107">
    <property type="entry name" value="PROTEIN_KINASE_ATP"/>
    <property type="match status" value="1"/>
</dbReference>
<gene>
    <name evidence="9" type="ORF">AURANDRAFT_37127</name>
</gene>
<dbReference type="GO" id="GO:0004674">
    <property type="term" value="F:protein serine/threonine kinase activity"/>
    <property type="evidence" value="ECO:0007669"/>
    <property type="project" value="UniProtKB-KW"/>
</dbReference>
<keyword evidence="10" id="KW-1185">Reference proteome</keyword>
<dbReference type="InterPro" id="IPR017441">
    <property type="entry name" value="Protein_kinase_ATP_BS"/>
</dbReference>
<dbReference type="OMA" id="ADYREHE"/>
<dbReference type="InterPro" id="IPR050117">
    <property type="entry name" value="MAPK"/>
</dbReference>
<evidence type="ECO:0000256" key="5">
    <source>
        <dbReference type="ARBA" id="ARBA00022840"/>
    </source>
</evidence>
<evidence type="ECO:0000313" key="10">
    <source>
        <dbReference type="Proteomes" id="UP000002729"/>
    </source>
</evidence>
<keyword evidence="5 6" id="KW-0067">ATP-binding</keyword>
<dbReference type="KEGG" id="aaf:AURANDRAFT_37127"/>
<evidence type="ECO:0000256" key="1">
    <source>
        <dbReference type="ARBA" id="ARBA00022527"/>
    </source>
</evidence>
<dbReference type="EMBL" id="GL833125">
    <property type="protein sequence ID" value="EGB09709.1"/>
    <property type="molecule type" value="Genomic_DNA"/>
</dbReference>
<dbReference type="SMART" id="SM00220">
    <property type="entry name" value="S_TKc"/>
    <property type="match status" value="1"/>
</dbReference>
<dbReference type="RefSeq" id="XP_009035753.1">
    <property type="nucleotide sequence ID" value="XM_009037505.1"/>
</dbReference>
<feature type="binding site" evidence="6">
    <location>
        <position position="68"/>
    </location>
    <ligand>
        <name>ATP</name>
        <dbReference type="ChEBI" id="CHEBI:30616"/>
    </ligand>
</feature>
<keyword evidence="4" id="KW-0418">Kinase</keyword>
<name>F0Y5Z4_AURAN</name>
<dbReference type="GeneID" id="20221770"/>
<dbReference type="Pfam" id="PF00069">
    <property type="entry name" value="Pkinase"/>
    <property type="match status" value="1"/>
</dbReference>
<dbReference type="GO" id="GO:0005524">
    <property type="term" value="F:ATP binding"/>
    <property type="evidence" value="ECO:0007669"/>
    <property type="project" value="UniProtKB-UniRule"/>
</dbReference>
<evidence type="ECO:0000256" key="4">
    <source>
        <dbReference type="ARBA" id="ARBA00022777"/>
    </source>
</evidence>
<keyword evidence="3 6" id="KW-0547">Nucleotide-binding</keyword>
<dbReference type="SUPFAM" id="SSF56112">
    <property type="entry name" value="Protein kinase-like (PK-like)"/>
    <property type="match status" value="1"/>
</dbReference>
<dbReference type="CDD" id="cd07834">
    <property type="entry name" value="STKc_MAPK"/>
    <property type="match status" value="1"/>
</dbReference>
<protein>
    <recommendedName>
        <fullName evidence="8">Protein kinase domain-containing protein</fullName>
    </recommendedName>
</protein>
<dbReference type="eggNOG" id="KOG0660">
    <property type="taxonomic scope" value="Eukaryota"/>
</dbReference>
<proteinExistence type="inferred from homology"/>